<dbReference type="AlphaFoldDB" id="A0AAV5VSC5"/>
<keyword evidence="3 5" id="KW-1133">Transmembrane helix</keyword>
<comment type="caution">
    <text evidence="7">The sequence shown here is derived from an EMBL/GenBank/DDBJ whole genome shotgun (WGS) entry which is preliminary data.</text>
</comment>
<evidence type="ECO:0000256" key="3">
    <source>
        <dbReference type="ARBA" id="ARBA00022989"/>
    </source>
</evidence>
<dbReference type="Pfam" id="PF02931">
    <property type="entry name" value="Neur_chan_LBD"/>
    <property type="match status" value="1"/>
</dbReference>
<dbReference type="SUPFAM" id="SSF63712">
    <property type="entry name" value="Nicotinic receptor ligand binding domain-like"/>
    <property type="match status" value="1"/>
</dbReference>
<dbReference type="Gene3D" id="1.20.58.390">
    <property type="entry name" value="Neurotransmitter-gated ion-channel transmembrane domain"/>
    <property type="match status" value="1"/>
</dbReference>
<evidence type="ECO:0000256" key="1">
    <source>
        <dbReference type="ARBA" id="ARBA00004141"/>
    </source>
</evidence>
<gene>
    <name evidence="7" type="ORF">PFISCL1PPCAC_13643</name>
</gene>
<feature type="domain" description="Neurotransmitter-gated ion-channel ligand-binding" evidence="6">
    <location>
        <begin position="2"/>
        <end position="75"/>
    </location>
</feature>
<feature type="transmembrane region" description="Helical" evidence="5">
    <location>
        <begin position="141"/>
        <end position="162"/>
    </location>
</feature>
<evidence type="ECO:0000256" key="5">
    <source>
        <dbReference type="SAM" id="Phobius"/>
    </source>
</evidence>
<dbReference type="EMBL" id="BTSY01000004">
    <property type="protein sequence ID" value="GMT22346.1"/>
    <property type="molecule type" value="Genomic_DNA"/>
</dbReference>
<feature type="non-terminal residue" evidence="7">
    <location>
        <position position="1"/>
    </location>
</feature>
<dbReference type="InterPro" id="IPR036734">
    <property type="entry name" value="Neur_chan_lig-bd_sf"/>
</dbReference>
<comment type="subcellular location">
    <subcellularLocation>
        <location evidence="1">Membrane</location>
        <topology evidence="1">Multi-pass membrane protein</topology>
    </subcellularLocation>
</comment>
<dbReference type="GO" id="GO:0004888">
    <property type="term" value="F:transmembrane signaling receptor activity"/>
    <property type="evidence" value="ECO:0007669"/>
    <property type="project" value="InterPro"/>
</dbReference>
<dbReference type="SUPFAM" id="SSF90112">
    <property type="entry name" value="Neurotransmitter-gated ion-channel transmembrane pore"/>
    <property type="match status" value="1"/>
</dbReference>
<protein>
    <recommendedName>
        <fullName evidence="6">Neurotransmitter-gated ion-channel ligand-binding domain-containing protein</fullName>
    </recommendedName>
</protein>
<feature type="non-terminal residue" evidence="7">
    <location>
        <position position="210"/>
    </location>
</feature>
<dbReference type="Gene3D" id="2.70.170.10">
    <property type="entry name" value="Neurotransmitter-gated ion-channel ligand-binding domain"/>
    <property type="match status" value="1"/>
</dbReference>
<feature type="transmembrane region" description="Helical" evidence="5">
    <location>
        <begin position="77"/>
        <end position="101"/>
    </location>
</feature>
<dbReference type="InterPro" id="IPR006202">
    <property type="entry name" value="Neur_chan_lig-bd"/>
</dbReference>
<evidence type="ECO:0000259" key="6">
    <source>
        <dbReference type="Pfam" id="PF02931"/>
    </source>
</evidence>
<dbReference type="InterPro" id="IPR006201">
    <property type="entry name" value="Neur_channel"/>
</dbReference>
<organism evidence="7 8">
    <name type="scientific">Pristionchus fissidentatus</name>
    <dbReference type="NCBI Taxonomy" id="1538716"/>
    <lineage>
        <taxon>Eukaryota</taxon>
        <taxon>Metazoa</taxon>
        <taxon>Ecdysozoa</taxon>
        <taxon>Nematoda</taxon>
        <taxon>Chromadorea</taxon>
        <taxon>Rhabditida</taxon>
        <taxon>Rhabditina</taxon>
        <taxon>Diplogasteromorpha</taxon>
        <taxon>Diplogasteroidea</taxon>
        <taxon>Neodiplogasteridae</taxon>
        <taxon>Pristionchus</taxon>
    </lineage>
</organism>
<evidence type="ECO:0000256" key="2">
    <source>
        <dbReference type="ARBA" id="ARBA00022692"/>
    </source>
</evidence>
<dbReference type="Proteomes" id="UP001432322">
    <property type="component" value="Unassembled WGS sequence"/>
</dbReference>
<feature type="transmembrane region" description="Helical" evidence="5">
    <location>
        <begin position="113"/>
        <end position="129"/>
    </location>
</feature>
<dbReference type="InterPro" id="IPR038050">
    <property type="entry name" value="Neuro_actylchol_rec"/>
</dbReference>
<keyword evidence="4 5" id="KW-0472">Membrane</keyword>
<dbReference type="GO" id="GO:0005230">
    <property type="term" value="F:extracellular ligand-gated monoatomic ion channel activity"/>
    <property type="evidence" value="ECO:0007669"/>
    <property type="project" value="InterPro"/>
</dbReference>
<reference evidence="7" key="1">
    <citation type="submission" date="2023-10" db="EMBL/GenBank/DDBJ databases">
        <title>Genome assembly of Pristionchus species.</title>
        <authorList>
            <person name="Yoshida K."/>
            <person name="Sommer R.J."/>
        </authorList>
    </citation>
    <scope>NUCLEOTIDE SEQUENCE</scope>
    <source>
        <strain evidence="7">RS5133</strain>
    </source>
</reference>
<keyword evidence="8" id="KW-1185">Reference proteome</keyword>
<dbReference type="PANTHER" id="PTHR18945">
    <property type="entry name" value="NEUROTRANSMITTER GATED ION CHANNEL"/>
    <property type="match status" value="1"/>
</dbReference>
<evidence type="ECO:0000313" key="8">
    <source>
        <dbReference type="Proteomes" id="UP001432322"/>
    </source>
</evidence>
<evidence type="ECO:0000313" key="7">
    <source>
        <dbReference type="EMBL" id="GMT22346.1"/>
    </source>
</evidence>
<evidence type="ECO:0000256" key="4">
    <source>
        <dbReference type="ARBA" id="ARBA00023136"/>
    </source>
</evidence>
<feature type="transmembrane region" description="Helical" evidence="5">
    <location>
        <begin position="192"/>
        <end position="209"/>
    </location>
</feature>
<dbReference type="GO" id="GO:0016020">
    <property type="term" value="C:membrane"/>
    <property type="evidence" value="ECO:0007669"/>
    <property type="project" value="UniProtKB-SubCell"/>
</dbReference>
<keyword evidence="2 5" id="KW-0812">Transmembrane</keyword>
<dbReference type="InterPro" id="IPR036719">
    <property type="entry name" value="Neuro-gated_channel_TM_sf"/>
</dbReference>
<name>A0AAV5VSC5_9BILA</name>
<sequence>FDAFPFDKQNCFMCFALAGFAGSTVNLIESSFNATHFEGNAEWDVEGEIRMGGNVSDVDGMRTSTVMFHFSLARKSFFWVMLVIVPCCLLCFVALISIFFGDPDRIVENAANVGLNTMTSLMLVVTILADSLAKANTLPGLGWFVLIDIAIVCLAVVVLLVVDNIRRSAIEFTRRYPTKSSPWFESLLSKKAYRIVRIILFLVAIVVLVL</sequence>
<proteinExistence type="predicted"/>
<accession>A0AAV5VSC5</accession>